<name>A0ABQ5CN73_9ASTR</name>
<dbReference type="PROSITE" id="PS50994">
    <property type="entry name" value="INTEGRASE"/>
    <property type="match status" value="1"/>
</dbReference>
<accession>A0ABQ5CN73</accession>
<dbReference type="PANTHER" id="PTHR45835:SF99">
    <property type="entry name" value="CHROMO DOMAIN-CONTAINING PROTEIN-RELATED"/>
    <property type="match status" value="1"/>
</dbReference>
<dbReference type="EMBL" id="BQNB010014437">
    <property type="protein sequence ID" value="GJT28159.1"/>
    <property type="molecule type" value="Genomic_DNA"/>
</dbReference>
<dbReference type="Pfam" id="PF14223">
    <property type="entry name" value="Retrotran_gag_2"/>
    <property type="match status" value="1"/>
</dbReference>
<proteinExistence type="predicted"/>
<reference evidence="2" key="1">
    <citation type="journal article" date="2022" name="Int. J. Mol. Sci.">
        <title>Draft Genome of Tanacetum Coccineum: Genomic Comparison of Closely Related Tanacetum-Family Plants.</title>
        <authorList>
            <person name="Yamashiro T."/>
            <person name="Shiraishi A."/>
            <person name="Nakayama K."/>
            <person name="Satake H."/>
        </authorList>
    </citation>
    <scope>NUCLEOTIDE SEQUENCE</scope>
</reference>
<keyword evidence="3" id="KW-1185">Reference proteome</keyword>
<dbReference type="Gene3D" id="3.30.420.10">
    <property type="entry name" value="Ribonuclease H-like superfamily/Ribonuclease H"/>
    <property type="match status" value="1"/>
</dbReference>
<reference evidence="2" key="2">
    <citation type="submission" date="2022-01" db="EMBL/GenBank/DDBJ databases">
        <authorList>
            <person name="Yamashiro T."/>
            <person name="Shiraishi A."/>
            <person name="Satake H."/>
            <person name="Nakayama K."/>
        </authorList>
    </citation>
    <scope>NUCLEOTIDE SEQUENCE</scope>
</reference>
<dbReference type="InterPro" id="IPR001584">
    <property type="entry name" value="Integrase_cat-core"/>
</dbReference>
<dbReference type="GO" id="GO:0003964">
    <property type="term" value="F:RNA-directed DNA polymerase activity"/>
    <property type="evidence" value="ECO:0007669"/>
    <property type="project" value="UniProtKB-KW"/>
</dbReference>
<dbReference type="Pfam" id="PF24626">
    <property type="entry name" value="SH3_Tf2-1"/>
    <property type="match status" value="1"/>
</dbReference>
<dbReference type="InterPro" id="IPR056924">
    <property type="entry name" value="SH3_Tf2-1"/>
</dbReference>
<feature type="domain" description="Integrase catalytic" evidence="1">
    <location>
        <begin position="257"/>
        <end position="420"/>
    </location>
</feature>
<protein>
    <submittedName>
        <fullName evidence="2">Reverse transcriptase domain-containing protein</fullName>
    </submittedName>
</protein>
<evidence type="ECO:0000313" key="3">
    <source>
        <dbReference type="Proteomes" id="UP001151760"/>
    </source>
</evidence>
<comment type="caution">
    <text evidence="2">The sequence shown here is derived from an EMBL/GenBank/DDBJ whole genome shotgun (WGS) entry which is preliminary data.</text>
</comment>
<dbReference type="Pfam" id="PF17921">
    <property type="entry name" value="Integrase_H2C2"/>
    <property type="match status" value="2"/>
</dbReference>
<keyword evidence="2" id="KW-0695">RNA-directed DNA polymerase</keyword>
<sequence length="820" mass="94580">MNMTILSSIKSKILAAQNEASKVVNAPAEMLRGLDQQMEHRSEGALYYMDRIWIPLRGDVTTLIVDEVHNSRYSVHPRANKMYYDLRDMYWWPGMKKDIALYVSKCLTYSKVKVEHQRTGSEDDSIWVIVDRLTKSAYFLPIREDLKMDRLARLYLNEIVARHEDDIKAFEVRPNVTRCIKNQSWLPLFGNLGDLIMHESHKSKYFIHPGSDKMYQDLKKLYWWPNMKAIIVEYVGKCLTCSSVKEECQEPSGLLIQPDIPTRKWERITMDFVTKLPKTSNGHDIIWVIVDRLTKSAHFIPTRETDTMETLTRLYIKKIVSRHRVPISIISDRDSHFTSKFWQSMQNALGTQLDINTAYHPETDGQSERTIQTLEDMLQACVIDFGNGWEKHLPLVEFSYNNSYHASIKATPFEALYGRNSNPITLASCKRPVKELCQCKAKAFGIPSRRLCYVKVSPQKGVIRFRKRGKLNPWYIRPFKILKRIGPMAYKLELPEELSNVHSTFYVSNLKKCLSNESLVIPMKELRLDDKLNFVEEPIYIMDREVKQLRQSRIPIVKCIDYTLWEIVENGNAPIVTKTIDGKKTVIPPISVEEKAQRRAELKARSTLLMTLPNEHQLKLNSYKDVKTLIQAIENRFGGNTATKKTQKNLLKQQYENFATSSTKVIEQTYERLQKLIRQLEMHGEVIPQEDINKKFLRSLSQEWTLHTIVWRNKPEIETLSLDDLFNNLKAYESVVKGTSSSTTNSHNVAFLSSSSTNSATKAVNTAQRVNTASTQGAADSSTTIKNLSDAVIYSFFASQPSIPQLDNDDLQHIYPDDLE</sequence>
<dbReference type="InterPro" id="IPR036397">
    <property type="entry name" value="RNaseH_sf"/>
</dbReference>
<dbReference type="InterPro" id="IPR012337">
    <property type="entry name" value="RNaseH-like_sf"/>
</dbReference>
<gene>
    <name evidence="2" type="ORF">Tco_0908434</name>
</gene>
<dbReference type="Pfam" id="PF00665">
    <property type="entry name" value="rve"/>
    <property type="match status" value="1"/>
</dbReference>
<dbReference type="Proteomes" id="UP001151760">
    <property type="component" value="Unassembled WGS sequence"/>
</dbReference>
<dbReference type="PANTHER" id="PTHR45835">
    <property type="entry name" value="YALI0A06105P"/>
    <property type="match status" value="1"/>
</dbReference>
<dbReference type="Gene3D" id="1.10.340.70">
    <property type="match status" value="2"/>
</dbReference>
<evidence type="ECO:0000259" key="1">
    <source>
        <dbReference type="PROSITE" id="PS50994"/>
    </source>
</evidence>
<keyword evidence="2" id="KW-0548">Nucleotidyltransferase</keyword>
<organism evidence="2 3">
    <name type="scientific">Tanacetum coccineum</name>
    <dbReference type="NCBI Taxonomy" id="301880"/>
    <lineage>
        <taxon>Eukaryota</taxon>
        <taxon>Viridiplantae</taxon>
        <taxon>Streptophyta</taxon>
        <taxon>Embryophyta</taxon>
        <taxon>Tracheophyta</taxon>
        <taxon>Spermatophyta</taxon>
        <taxon>Magnoliopsida</taxon>
        <taxon>eudicotyledons</taxon>
        <taxon>Gunneridae</taxon>
        <taxon>Pentapetalae</taxon>
        <taxon>asterids</taxon>
        <taxon>campanulids</taxon>
        <taxon>Asterales</taxon>
        <taxon>Asteraceae</taxon>
        <taxon>Asteroideae</taxon>
        <taxon>Anthemideae</taxon>
        <taxon>Anthemidinae</taxon>
        <taxon>Tanacetum</taxon>
    </lineage>
</organism>
<dbReference type="InterPro" id="IPR041588">
    <property type="entry name" value="Integrase_H2C2"/>
</dbReference>
<evidence type="ECO:0000313" key="2">
    <source>
        <dbReference type="EMBL" id="GJT28159.1"/>
    </source>
</evidence>
<keyword evidence="2" id="KW-0808">Transferase</keyword>
<dbReference type="SUPFAM" id="SSF53098">
    <property type="entry name" value="Ribonuclease H-like"/>
    <property type="match status" value="1"/>
</dbReference>